<evidence type="ECO:0000313" key="2">
    <source>
        <dbReference type="Proteomes" id="UP000468581"/>
    </source>
</evidence>
<evidence type="ECO:0000313" key="1">
    <source>
        <dbReference type="EMBL" id="NER15536.1"/>
    </source>
</evidence>
<dbReference type="PROSITE" id="PS51257">
    <property type="entry name" value="PROKAR_LIPOPROTEIN"/>
    <property type="match status" value="1"/>
</dbReference>
<dbReference type="Proteomes" id="UP000468581">
    <property type="component" value="Unassembled WGS sequence"/>
</dbReference>
<proteinExistence type="predicted"/>
<protein>
    <submittedName>
        <fullName evidence="1">Peptidyl-prolyl cis-trans isomerase</fullName>
    </submittedName>
</protein>
<keyword evidence="2" id="KW-1185">Reference proteome</keyword>
<sequence length="285" mass="33714">MVKKFFCVALAGIFFSCTIFEKKSDENAVARVGENYLYEDEINTLLGERLNKDDSAMVVQNYINGWAKKQLLVERAKINLDKDKMAEFERLIEEYRIDLLTAAYKEALVNQGMDTIISEDELTRYYEDHKENFKLNEELLKLRYVQIDQSFSDVESVKERLTRFNEEDKLELEAIALQFKSFSLNDSIWIKAVQFIQKVPLINANNRSRYLKKSQFFELTDSLEVYLVHVNDILKRNETAPLEYVKPTIQQIILNKRKLEFIRNLEKDLIDDAIQKKQFEVYEKN</sequence>
<organism evidence="1 2">
    <name type="scientific">Leptobacterium flavescens</name>
    <dbReference type="NCBI Taxonomy" id="472055"/>
    <lineage>
        <taxon>Bacteria</taxon>
        <taxon>Pseudomonadati</taxon>
        <taxon>Bacteroidota</taxon>
        <taxon>Flavobacteriia</taxon>
        <taxon>Flavobacteriales</taxon>
        <taxon>Flavobacteriaceae</taxon>
        <taxon>Leptobacterium</taxon>
    </lineage>
</organism>
<comment type="caution">
    <text evidence="1">The sequence shown here is derived from an EMBL/GenBank/DDBJ whole genome shotgun (WGS) entry which is preliminary data.</text>
</comment>
<name>A0A6P0UYK8_9FLAO</name>
<dbReference type="AlphaFoldDB" id="A0A6P0UYK8"/>
<dbReference type="GO" id="GO:0016853">
    <property type="term" value="F:isomerase activity"/>
    <property type="evidence" value="ECO:0007669"/>
    <property type="project" value="UniProtKB-KW"/>
</dbReference>
<dbReference type="EMBL" id="JAABOO010000005">
    <property type="protein sequence ID" value="NER15536.1"/>
    <property type="molecule type" value="Genomic_DNA"/>
</dbReference>
<reference evidence="1 2" key="1">
    <citation type="submission" date="2020-01" db="EMBL/GenBank/DDBJ databases">
        <title>Leptobacterium flavescens.</title>
        <authorList>
            <person name="Wang G."/>
        </authorList>
    </citation>
    <scope>NUCLEOTIDE SEQUENCE [LARGE SCALE GENOMIC DNA]</scope>
    <source>
        <strain evidence="1 2">KCTC 22160</strain>
    </source>
</reference>
<dbReference type="RefSeq" id="WP_163608832.1">
    <property type="nucleotide sequence ID" value="NZ_JAABOO010000005.1"/>
</dbReference>
<accession>A0A6P0UYK8</accession>
<gene>
    <name evidence="1" type="ORF">GWK08_18925</name>
</gene>
<keyword evidence="1" id="KW-0413">Isomerase</keyword>